<evidence type="ECO:0000313" key="2">
    <source>
        <dbReference type="Proteomes" id="UP001358586"/>
    </source>
</evidence>
<organism evidence="1 2">
    <name type="scientific">Gossypium arboreum</name>
    <name type="common">Tree cotton</name>
    <name type="synonym">Gossypium nanking</name>
    <dbReference type="NCBI Taxonomy" id="29729"/>
    <lineage>
        <taxon>Eukaryota</taxon>
        <taxon>Viridiplantae</taxon>
        <taxon>Streptophyta</taxon>
        <taxon>Embryophyta</taxon>
        <taxon>Tracheophyta</taxon>
        <taxon>Spermatophyta</taxon>
        <taxon>Magnoliopsida</taxon>
        <taxon>eudicotyledons</taxon>
        <taxon>Gunneridae</taxon>
        <taxon>Pentapetalae</taxon>
        <taxon>rosids</taxon>
        <taxon>malvids</taxon>
        <taxon>Malvales</taxon>
        <taxon>Malvaceae</taxon>
        <taxon>Malvoideae</taxon>
        <taxon>Gossypium</taxon>
    </lineage>
</organism>
<proteinExistence type="predicted"/>
<dbReference type="EMBL" id="JARKNE010000007">
    <property type="protein sequence ID" value="KAK5819929.1"/>
    <property type="molecule type" value="Genomic_DNA"/>
</dbReference>
<name>A0ABR0PFR8_GOSAR</name>
<keyword evidence="2" id="KW-1185">Reference proteome</keyword>
<gene>
    <name evidence="1" type="ORF">PVK06_024963</name>
</gene>
<evidence type="ECO:0000313" key="1">
    <source>
        <dbReference type="EMBL" id="KAK5819929.1"/>
    </source>
</evidence>
<accession>A0ABR0PFR8</accession>
<dbReference type="Proteomes" id="UP001358586">
    <property type="component" value="Chromosome 7"/>
</dbReference>
<comment type="caution">
    <text evidence="1">The sequence shown here is derived from an EMBL/GenBank/DDBJ whole genome shotgun (WGS) entry which is preliminary data.</text>
</comment>
<protein>
    <submittedName>
        <fullName evidence="1">Uncharacterized protein</fullName>
    </submittedName>
</protein>
<sequence length="136" mass="16178">MRLVCSGVANSILQSSMYWWKDGGLEHILSIFHATNVQSHLRTYIYNLVYWWIGQSLWGQRSFLIKRNTVRHFWEGGEQVARWSDKYEVAGNQFQRSSVERARRHQRIIGRAFILRWKHGQIFVGLSEKLEDIQLL</sequence>
<reference evidence="1 2" key="1">
    <citation type="submission" date="2023-03" db="EMBL/GenBank/DDBJ databases">
        <title>WGS of Gossypium arboreum.</title>
        <authorList>
            <person name="Yu D."/>
        </authorList>
    </citation>
    <scope>NUCLEOTIDE SEQUENCE [LARGE SCALE GENOMIC DNA]</scope>
    <source>
        <tissue evidence="1">Leaf</tissue>
    </source>
</reference>